<keyword evidence="6" id="KW-1185">Reference proteome</keyword>
<dbReference type="Gene3D" id="3.40.605.10">
    <property type="entry name" value="Aldehyde Dehydrogenase, Chain A, domain 1"/>
    <property type="match status" value="1"/>
</dbReference>
<dbReference type="InterPro" id="IPR016162">
    <property type="entry name" value="Ald_DH_N"/>
</dbReference>
<protein>
    <submittedName>
        <fullName evidence="5">NAD-dependent succinate-semialdehyde dehydrogenase</fullName>
    </submittedName>
</protein>
<evidence type="ECO:0000256" key="2">
    <source>
        <dbReference type="ARBA" id="ARBA00022857"/>
    </source>
</evidence>
<dbReference type="InterPro" id="IPR016161">
    <property type="entry name" value="Ald_DH/histidinol_DH"/>
</dbReference>
<dbReference type="InterPro" id="IPR044148">
    <property type="entry name" value="ALDH_GabD1-like"/>
</dbReference>
<proteinExistence type="inferred from homology"/>
<dbReference type="InterPro" id="IPR016163">
    <property type="entry name" value="Ald_DH_C"/>
</dbReference>
<reference evidence="5 6" key="1">
    <citation type="submission" date="2023-03" db="EMBL/GenBank/DDBJ databases">
        <title>Complete genome of Arcanobacterium canis strain DSM 25104 isolated in 2010 from a canine otitis externa in Germany.</title>
        <authorList>
            <person name="Borowiak M."/>
            <person name="Kreitlow A."/>
            <person name="Malorny B."/>
            <person name="Laemmler C."/>
            <person name="Prenger-Berninghoff E."/>
            <person name="Ploetz M."/>
            <person name="Abdulmawjood A."/>
        </authorList>
    </citation>
    <scope>NUCLEOTIDE SEQUENCE [LARGE SCALE GENOMIC DNA]</scope>
    <source>
        <strain evidence="5 6">DSM 25104</strain>
    </source>
</reference>
<gene>
    <name evidence="5" type="ORF">P7079_03000</name>
</gene>
<dbReference type="Pfam" id="PF00171">
    <property type="entry name" value="Aldedh"/>
    <property type="match status" value="1"/>
</dbReference>
<evidence type="ECO:0000256" key="3">
    <source>
        <dbReference type="ARBA" id="ARBA00023002"/>
    </source>
</evidence>
<organism evidence="5 6">
    <name type="scientific">Arcanobacterium canis</name>
    <dbReference type="NCBI Taxonomy" id="999183"/>
    <lineage>
        <taxon>Bacteria</taxon>
        <taxon>Bacillati</taxon>
        <taxon>Actinomycetota</taxon>
        <taxon>Actinomycetes</taxon>
        <taxon>Actinomycetales</taxon>
        <taxon>Actinomycetaceae</taxon>
        <taxon>Arcanobacterium</taxon>
    </lineage>
</organism>
<dbReference type="PANTHER" id="PTHR43217">
    <property type="entry name" value="SUCCINATE SEMIALDEHYDE DEHYDROGENASE [NAD(P)+] SAD"/>
    <property type="match status" value="1"/>
</dbReference>
<dbReference type="EMBL" id="CP121208">
    <property type="protein sequence ID" value="WFM83958.1"/>
    <property type="molecule type" value="Genomic_DNA"/>
</dbReference>
<accession>A0ABY8FZS6</accession>
<dbReference type="RefSeq" id="WP_278013353.1">
    <property type="nucleotide sequence ID" value="NZ_CP121208.1"/>
</dbReference>
<sequence length="464" mass="50835">MAYVTTNPFTGKVEAEFPTATHEDVEAAIMKADATFHNWKNLPISERVKVLAKAAEILKEERHEYAKVLTTEMGKLIGEAELEVDLCIGMLEYYVEKGEELLAPEVIPAKGFADGEVKAYFEPLGVIYAVEPWNFPYYQVIRIGAPQFTAGNTIVLKHASIVPQSALKMEELFRRAGAPEGLLVNIFASHDATEQILSDPRVRGVALTGSEPAGAAVSATASKYIKKSTLELGGADAFIVLDDADVEKAAKWAAFGRHWNGGQVCCSSKRLIVVEPLYERFLEVYRDEVKKFVLGDPMDPATTLAPLSSASAVDGLKKQVEEAKARDGVTIEEFDFEVPETGHFFAPILMTDIPAGSQTSREEFFGPVTQLYRVKDEAEAIEVANASPFGLGGSVFTSDKERFTDVARKLDTGMVYWNQPTGVKADVPFGGTKLSGFGRELIEWGLKEFVNQKVVVETKLDGSF</sequence>
<evidence type="ECO:0000256" key="1">
    <source>
        <dbReference type="ARBA" id="ARBA00009986"/>
    </source>
</evidence>
<evidence type="ECO:0000313" key="6">
    <source>
        <dbReference type="Proteomes" id="UP001215216"/>
    </source>
</evidence>
<dbReference type="InterPro" id="IPR015590">
    <property type="entry name" value="Aldehyde_DH_dom"/>
</dbReference>
<keyword evidence="2" id="KW-0521">NADP</keyword>
<dbReference type="CDD" id="cd07100">
    <property type="entry name" value="ALDH_SSADH1_GabD1"/>
    <property type="match status" value="1"/>
</dbReference>
<dbReference type="PANTHER" id="PTHR43217:SF2">
    <property type="entry name" value="SUCCINATE-SEMIALDEHYDE DEHYDROGENASE [NADP(+)]"/>
    <property type="match status" value="1"/>
</dbReference>
<comment type="similarity">
    <text evidence="1">Belongs to the aldehyde dehydrogenase family.</text>
</comment>
<dbReference type="InterPro" id="IPR047110">
    <property type="entry name" value="GABD/Sad-like"/>
</dbReference>
<dbReference type="Gene3D" id="3.40.309.10">
    <property type="entry name" value="Aldehyde Dehydrogenase, Chain A, domain 2"/>
    <property type="match status" value="1"/>
</dbReference>
<feature type="domain" description="Aldehyde dehydrogenase" evidence="4">
    <location>
        <begin position="5"/>
        <end position="455"/>
    </location>
</feature>
<keyword evidence="3" id="KW-0560">Oxidoreductase</keyword>
<dbReference type="SUPFAM" id="SSF53720">
    <property type="entry name" value="ALDH-like"/>
    <property type="match status" value="1"/>
</dbReference>
<evidence type="ECO:0000259" key="4">
    <source>
        <dbReference type="Pfam" id="PF00171"/>
    </source>
</evidence>
<dbReference type="Proteomes" id="UP001215216">
    <property type="component" value="Chromosome"/>
</dbReference>
<evidence type="ECO:0000313" key="5">
    <source>
        <dbReference type="EMBL" id="WFM83958.1"/>
    </source>
</evidence>
<name>A0ABY8FZS6_9ACTO</name>